<keyword evidence="3" id="KW-1185">Reference proteome</keyword>
<protein>
    <submittedName>
        <fullName evidence="2">Uncharacterized protein</fullName>
    </submittedName>
</protein>
<evidence type="ECO:0000313" key="2">
    <source>
        <dbReference type="EMBL" id="GAA1219023.1"/>
    </source>
</evidence>
<feature type="compositionally biased region" description="Pro residues" evidence="1">
    <location>
        <begin position="39"/>
        <end position="51"/>
    </location>
</feature>
<feature type="compositionally biased region" description="Pro residues" evidence="1">
    <location>
        <begin position="22"/>
        <end position="31"/>
    </location>
</feature>
<evidence type="ECO:0000313" key="3">
    <source>
        <dbReference type="Proteomes" id="UP001500037"/>
    </source>
</evidence>
<dbReference type="Proteomes" id="UP001500037">
    <property type="component" value="Unassembled WGS sequence"/>
</dbReference>
<comment type="caution">
    <text evidence="2">The sequence shown here is derived from an EMBL/GenBank/DDBJ whole genome shotgun (WGS) entry which is preliminary data.</text>
</comment>
<sequence>MTEEVGRVWRPGAWTGMADQRPPVPQRPAAPAPDRSATPPAPARSDPPPAPARRRARSRVQEDPGLLIPDAPTRPTAEPAPRIWAGGSIFLAPPAAVPRPPREPIPLHHRPWHRPPYTEMRTP</sequence>
<dbReference type="EMBL" id="BAAALF010000006">
    <property type="protein sequence ID" value="GAA1219023.1"/>
    <property type="molecule type" value="Genomic_DNA"/>
</dbReference>
<dbReference type="RefSeq" id="WP_344438808.1">
    <property type="nucleotide sequence ID" value="NZ_BAAALF010000006.1"/>
</dbReference>
<feature type="region of interest" description="Disordered" evidence="1">
    <location>
        <begin position="1"/>
        <end position="81"/>
    </location>
</feature>
<organism evidence="2 3">
    <name type="scientific">Kitasatospora nipponensis</name>
    <dbReference type="NCBI Taxonomy" id="258049"/>
    <lineage>
        <taxon>Bacteria</taxon>
        <taxon>Bacillati</taxon>
        <taxon>Actinomycetota</taxon>
        <taxon>Actinomycetes</taxon>
        <taxon>Kitasatosporales</taxon>
        <taxon>Streptomycetaceae</taxon>
        <taxon>Kitasatospora</taxon>
    </lineage>
</organism>
<proteinExistence type="predicted"/>
<feature type="compositionally biased region" description="Low complexity" evidence="1">
    <location>
        <begin position="69"/>
        <end position="81"/>
    </location>
</feature>
<reference evidence="3" key="1">
    <citation type="journal article" date="2019" name="Int. J. Syst. Evol. Microbiol.">
        <title>The Global Catalogue of Microorganisms (GCM) 10K type strain sequencing project: providing services to taxonomists for standard genome sequencing and annotation.</title>
        <authorList>
            <consortium name="The Broad Institute Genomics Platform"/>
            <consortium name="The Broad Institute Genome Sequencing Center for Infectious Disease"/>
            <person name="Wu L."/>
            <person name="Ma J."/>
        </authorList>
    </citation>
    <scope>NUCLEOTIDE SEQUENCE [LARGE SCALE GENOMIC DNA]</scope>
    <source>
        <strain evidence="3">JCM 13004</strain>
    </source>
</reference>
<feature type="region of interest" description="Disordered" evidence="1">
    <location>
        <begin position="95"/>
        <end position="123"/>
    </location>
</feature>
<gene>
    <name evidence="2" type="ORF">GCM10009665_06310</name>
</gene>
<accession>A0ABP4GD93</accession>
<evidence type="ECO:0000256" key="1">
    <source>
        <dbReference type="SAM" id="MobiDB-lite"/>
    </source>
</evidence>
<name>A0ABP4GD93_9ACTN</name>